<dbReference type="GO" id="GO:0003676">
    <property type="term" value="F:nucleic acid binding"/>
    <property type="evidence" value="ECO:0007669"/>
    <property type="project" value="InterPro"/>
</dbReference>
<dbReference type="Gene3D" id="3.30.420.10">
    <property type="entry name" value="Ribonuclease H-like superfamily/Ribonuclease H"/>
    <property type="match status" value="1"/>
</dbReference>
<evidence type="ECO:0000313" key="4">
    <source>
        <dbReference type="Proteomes" id="UP000596660"/>
    </source>
</evidence>
<dbReference type="CDD" id="cd06222">
    <property type="entry name" value="RNase_H_like"/>
    <property type="match status" value="1"/>
</dbReference>
<dbReference type="InterPro" id="IPR036397">
    <property type="entry name" value="RNaseH_sf"/>
</dbReference>
<dbReference type="InterPro" id="IPR004242">
    <property type="entry name" value="Transposase_21"/>
</dbReference>
<reference evidence="3" key="1">
    <citation type="journal article" date="2017" name="Nature">
        <title>The genome of Chenopodium quinoa.</title>
        <authorList>
            <person name="Jarvis D.E."/>
            <person name="Ho Y.S."/>
            <person name="Lightfoot D.J."/>
            <person name="Schmoeckel S.M."/>
            <person name="Li B."/>
            <person name="Borm T.J.A."/>
            <person name="Ohyanagi H."/>
            <person name="Mineta K."/>
            <person name="Michell C.T."/>
            <person name="Saber N."/>
            <person name="Kharbatia N.M."/>
            <person name="Rupper R.R."/>
            <person name="Sharp A.R."/>
            <person name="Dally N."/>
            <person name="Boughton B.A."/>
            <person name="Woo Y.H."/>
            <person name="Gao G."/>
            <person name="Schijlen E.G.W.M."/>
            <person name="Guo X."/>
            <person name="Momin A.A."/>
            <person name="Negrao S."/>
            <person name="Al-Babili S."/>
            <person name="Gehring C."/>
            <person name="Roessner U."/>
            <person name="Jung C."/>
            <person name="Murphy K."/>
            <person name="Arold S.T."/>
            <person name="Gojobori T."/>
            <person name="van der Linden C.G."/>
            <person name="van Loo E.N."/>
            <person name="Jellen E.N."/>
            <person name="Maughan P.J."/>
            <person name="Tester M."/>
        </authorList>
    </citation>
    <scope>NUCLEOTIDE SEQUENCE [LARGE SCALE GENOMIC DNA]</scope>
    <source>
        <strain evidence="3">cv. PI 614886</strain>
    </source>
</reference>
<evidence type="ECO:0000256" key="1">
    <source>
        <dbReference type="SAM" id="MobiDB-lite"/>
    </source>
</evidence>
<dbReference type="InterPro" id="IPR029480">
    <property type="entry name" value="Transpos_assoc"/>
</dbReference>
<dbReference type="PANTHER" id="PTHR10775:SF190">
    <property type="entry name" value="TNP2-LIKE TRANSPOSON PROTEIN"/>
    <property type="match status" value="1"/>
</dbReference>
<dbReference type="InterPro" id="IPR044730">
    <property type="entry name" value="RNase_H-like_dom_plant"/>
</dbReference>
<feature type="domain" description="Transposase-associated" evidence="2">
    <location>
        <begin position="812"/>
        <end position="877"/>
    </location>
</feature>
<sequence>MENLKRSEPSEGKTKEPKGEPIGVKRGFNSVLDLKLDLKDKAHDEPSTDKGRGKKRKKLKAYRGANARKLGLLYDDSPRLVLPGKGKDAETADPQTEDGVEREVPIFFKCCCSCSKGSVATPGRPRDTNPDLNKKRKRPYKLEAWVVHFEEALLLIREAWQEQCPGSRMYQLCRKIQLVRNKLLNWCCKWKASRSVQWEDFQRSLTEVQLALTTDGEQQDLLAKDKQLRHKLQQEAKVQWLFWKQRAKYRWDKLGDAVTSLFFRSVKERKAKNSIMALQQEEGECILDEERIAAEFKHYFNNIYKCNPPEVESSDSMHNSNPLMEEWLQHLPELTLSQLQVLNEDFLDKEIRDVVFSMAPLKALGPDGCPPILIQKCWNFMGPDICVTVKSFFHGGSLLRELNMTFLCLLPKDATKGEAGEEARDIFGMPHGHRWEIDKCSQFPSGRGSSESPLMEIPVPFQASKLVLTNYILIAILSHIMSVYLLPKKIIQKLTSSCLQFFWALLFKQAWRVHKEGNSLVSKVLKGKYRYSPVDLAKRNKVPSIVSWAYISMIKAAQQMKEGVGKCISNGRNTSITDDIWLKGGRVTFKDSIGDLVWRLFPFHTARNILCTPTLPTPEEDGDIWVTEVTGNYSTKSGDVRVQKVISRIGELLSMMHVRNEVTFGNASPDPRRIMALLEELVSELKEHKSKEEERPRETGELTLLWATGTCEEGSLLSIFTDVSWKKDKGGKIMAGIGWVIMKEHTEIERGGKAVMAQSPLQSELLAIKEGVLHAQGLSKSIEVCIDSMIARQCIQHPKDAPWDVRDEMSSWTNFLQSSHEYEKGVEDYLDKAFSTRAIGDQITCPCKACYHRFWHRKQTVFNHLIANGIEPGTEGWHCYEKGMSTASNTKKDVEDMHDNIERLIYDVHKDVAERYEGVGDEPNDEAKKFYKLVEDGKQELYPGWKETQTESQQDISNQPSKKVHQVPEKVLWHFPLKPRLLRLYMCSETANLMRWHDEERNKDELLRHPADGEAWKEFDQKYSDFANDARNVRLGLASDGFNPFQTMSTQHSNLPPWLCMKPEFLMLSLLIPGPTSPGNDIDVYLQPLVQELKDLWEYRLDTYDAEKRQTFKMHAALQSTTSDFPGYAMLSSWSTKGKFACPYCHYKTDHHHLSNSNKSCYWAHRRWYLNASVKKRSKWFNKSQEKTDEIDKESPSFPKAGYPLGRKKKGKKKGKAYTLDSDTMALAHRYVLFNCEDDQVENYIK</sequence>
<proteinExistence type="predicted"/>
<dbReference type="Proteomes" id="UP000596660">
    <property type="component" value="Unplaced"/>
</dbReference>
<keyword evidence="4" id="KW-1185">Reference proteome</keyword>
<name>A0A803MDX1_CHEQI</name>
<evidence type="ECO:0000259" key="2">
    <source>
        <dbReference type="Pfam" id="PF13963"/>
    </source>
</evidence>
<dbReference type="AlphaFoldDB" id="A0A803MDX1"/>
<dbReference type="Gramene" id="AUR62027664-RA">
    <property type="protein sequence ID" value="AUR62027664-RA:cds"/>
    <property type="gene ID" value="AUR62027664"/>
</dbReference>
<feature type="region of interest" description="Disordered" evidence="1">
    <location>
        <begin position="1191"/>
        <end position="1214"/>
    </location>
</feature>
<evidence type="ECO:0000313" key="3">
    <source>
        <dbReference type="EnsemblPlants" id="AUR62027664-RA:cds"/>
    </source>
</evidence>
<reference evidence="3" key="2">
    <citation type="submission" date="2021-03" db="UniProtKB">
        <authorList>
            <consortium name="EnsemblPlants"/>
        </authorList>
    </citation>
    <scope>IDENTIFICATION</scope>
</reference>
<organism evidence="3 4">
    <name type="scientific">Chenopodium quinoa</name>
    <name type="common">Quinoa</name>
    <dbReference type="NCBI Taxonomy" id="63459"/>
    <lineage>
        <taxon>Eukaryota</taxon>
        <taxon>Viridiplantae</taxon>
        <taxon>Streptophyta</taxon>
        <taxon>Embryophyta</taxon>
        <taxon>Tracheophyta</taxon>
        <taxon>Spermatophyta</taxon>
        <taxon>Magnoliopsida</taxon>
        <taxon>eudicotyledons</taxon>
        <taxon>Gunneridae</taxon>
        <taxon>Pentapetalae</taxon>
        <taxon>Caryophyllales</taxon>
        <taxon>Chenopodiaceae</taxon>
        <taxon>Chenopodioideae</taxon>
        <taxon>Atripliceae</taxon>
        <taxon>Chenopodium</taxon>
    </lineage>
</organism>
<feature type="compositionally biased region" description="Basic and acidic residues" evidence="1">
    <location>
        <begin position="1"/>
        <end position="19"/>
    </location>
</feature>
<feature type="compositionally biased region" description="Basic and acidic residues" evidence="1">
    <location>
        <begin position="34"/>
        <end position="51"/>
    </location>
</feature>
<protein>
    <recommendedName>
        <fullName evidence="2">Transposase-associated domain-containing protein</fullName>
    </recommendedName>
</protein>
<dbReference type="Pfam" id="PF02992">
    <property type="entry name" value="Transposase_21"/>
    <property type="match status" value="1"/>
</dbReference>
<dbReference type="EnsemblPlants" id="AUR62027664-RA">
    <property type="protein sequence ID" value="AUR62027664-RA:cds"/>
    <property type="gene ID" value="AUR62027664"/>
</dbReference>
<dbReference type="Pfam" id="PF13963">
    <property type="entry name" value="Transpos_assoc"/>
    <property type="match status" value="1"/>
</dbReference>
<accession>A0A803MDX1</accession>
<feature type="region of interest" description="Disordered" evidence="1">
    <location>
        <begin position="1"/>
        <end position="60"/>
    </location>
</feature>
<dbReference type="PANTHER" id="PTHR10775">
    <property type="entry name" value="OS08G0208400 PROTEIN"/>
    <property type="match status" value="1"/>
</dbReference>